<evidence type="ECO:0000256" key="5">
    <source>
        <dbReference type="ARBA" id="ARBA00022692"/>
    </source>
</evidence>
<feature type="transmembrane region" description="Helical" evidence="8">
    <location>
        <begin position="38"/>
        <end position="61"/>
    </location>
</feature>
<evidence type="ECO:0000256" key="2">
    <source>
        <dbReference type="ARBA" id="ARBA00007998"/>
    </source>
</evidence>
<feature type="transmembrane region" description="Helical" evidence="8">
    <location>
        <begin position="81"/>
        <end position="100"/>
    </location>
</feature>
<dbReference type="PANTHER" id="PTHR34975">
    <property type="entry name" value="SPORE GERMINATION PROTEIN A2"/>
    <property type="match status" value="1"/>
</dbReference>
<feature type="transmembrane region" description="Helical" evidence="8">
    <location>
        <begin position="144"/>
        <end position="166"/>
    </location>
</feature>
<evidence type="ECO:0000256" key="6">
    <source>
        <dbReference type="ARBA" id="ARBA00022989"/>
    </source>
</evidence>
<keyword evidence="5 8" id="KW-0812">Transmembrane</keyword>
<evidence type="ECO:0000313" key="10">
    <source>
        <dbReference type="Proteomes" id="UP000824111"/>
    </source>
</evidence>
<protein>
    <submittedName>
        <fullName evidence="9">Endospore germination permease</fullName>
    </submittedName>
</protein>
<dbReference type="GO" id="GO:0009847">
    <property type="term" value="P:spore germination"/>
    <property type="evidence" value="ECO:0007669"/>
    <property type="project" value="InterPro"/>
</dbReference>
<feature type="transmembrane region" description="Helical" evidence="8">
    <location>
        <begin position="301"/>
        <end position="319"/>
    </location>
</feature>
<comment type="caution">
    <text evidence="9">The sequence shown here is derived from an EMBL/GenBank/DDBJ whole genome shotgun (WGS) entry which is preliminary data.</text>
</comment>
<evidence type="ECO:0000256" key="1">
    <source>
        <dbReference type="ARBA" id="ARBA00004141"/>
    </source>
</evidence>
<evidence type="ECO:0000256" key="7">
    <source>
        <dbReference type="ARBA" id="ARBA00023136"/>
    </source>
</evidence>
<sequence>MSKLKIKSKEMTSLVINAISVKLLFSFPRALVVRSGSAAWIQMIYMTLIALFIFYITVKAYEKAGMQDVVTLAERVGKKPLKIVVGLVVTVILLLNMSINMRFFPEIVNEVLLPDTPMEFIILLFAVSVAFGAYMGIDSISRIHALFLPIAGVVLFIFILLLVPMFHVNNLFPFFGKGTYNIFVKGLDELRIFADILMLNILLPFCGDKKSAQKSGFMAIGISGFVGALIAFVFVMIFPYPASEEFVTPLYMLARLVRIGRFFQRLEAVFEFVWSIAMLLYSSLYLFALCQVWKETFGLKYYKPVIVPMITLVVMLSLLPETIVDLYNRNILVSAVLYPMAFALPIIIGILYRFKVRRRDQVEKG</sequence>
<dbReference type="InterPro" id="IPR004761">
    <property type="entry name" value="Spore_GerAB"/>
</dbReference>
<keyword evidence="7 8" id="KW-0472">Membrane</keyword>
<feature type="transmembrane region" description="Helical" evidence="8">
    <location>
        <begin position="120"/>
        <end position="137"/>
    </location>
</feature>
<keyword evidence="3" id="KW-0813">Transport</keyword>
<proteinExistence type="inferred from homology"/>
<evidence type="ECO:0000256" key="8">
    <source>
        <dbReference type="SAM" id="Phobius"/>
    </source>
</evidence>
<dbReference type="Pfam" id="PF03845">
    <property type="entry name" value="Spore_permease"/>
    <property type="match status" value="1"/>
</dbReference>
<comment type="similarity">
    <text evidence="2">Belongs to the amino acid-polyamine-organocation (APC) superfamily. Spore germination protein (SGP) (TC 2.A.3.9) family.</text>
</comment>
<dbReference type="AlphaFoldDB" id="A0A9D1S5M9"/>
<feature type="transmembrane region" description="Helical" evidence="8">
    <location>
        <begin position="190"/>
        <end position="207"/>
    </location>
</feature>
<gene>
    <name evidence="9" type="ORF">IAB04_02265</name>
</gene>
<accession>A0A9D1S5M9</accession>
<feature type="transmembrane region" description="Helical" evidence="8">
    <location>
        <begin position="219"/>
        <end position="242"/>
    </location>
</feature>
<dbReference type="Gene3D" id="1.20.1740.10">
    <property type="entry name" value="Amino acid/polyamine transporter I"/>
    <property type="match status" value="1"/>
</dbReference>
<name>A0A9D1S5M9_9FIRM</name>
<keyword evidence="6 8" id="KW-1133">Transmembrane helix</keyword>
<dbReference type="Proteomes" id="UP000824111">
    <property type="component" value="Unassembled WGS sequence"/>
</dbReference>
<feature type="transmembrane region" description="Helical" evidence="8">
    <location>
        <begin position="12"/>
        <end position="32"/>
    </location>
</feature>
<reference evidence="9" key="1">
    <citation type="submission" date="2020-10" db="EMBL/GenBank/DDBJ databases">
        <authorList>
            <person name="Gilroy R."/>
        </authorList>
    </citation>
    <scope>NUCLEOTIDE SEQUENCE</scope>
    <source>
        <strain evidence="9">ChiSjej4B22-9803</strain>
    </source>
</reference>
<keyword evidence="4" id="KW-0309">Germination</keyword>
<dbReference type="NCBIfam" id="TIGR00912">
    <property type="entry name" value="2A0309"/>
    <property type="match status" value="1"/>
</dbReference>
<feature type="transmembrane region" description="Helical" evidence="8">
    <location>
        <begin position="272"/>
        <end position="289"/>
    </location>
</feature>
<comment type="subcellular location">
    <subcellularLocation>
        <location evidence="1">Membrane</location>
        <topology evidence="1">Multi-pass membrane protein</topology>
    </subcellularLocation>
</comment>
<feature type="transmembrane region" description="Helical" evidence="8">
    <location>
        <begin position="331"/>
        <end position="354"/>
    </location>
</feature>
<evidence type="ECO:0000256" key="4">
    <source>
        <dbReference type="ARBA" id="ARBA00022544"/>
    </source>
</evidence>
<reference evidence="9" key="2">
    <citation type="journal article" date="2021" name="PeerJ">
        <title>Extensive microbial diversity within the chicken gut microbiome revealed by metagenomics and culture.</title>
        <authorList>
            <person name="Gilroy R."/>
            <person name="Ravi A."/>
            <person name="Getino M."/>
            <person name="Pursley I."/>
            <person name="Horton D.L."/>
            <person name="Alikhan N.F."/>
            <person name="Baker D."/>
            <person name="Gharbi K."/>
            <person name="Hall N."/>
            <person name="Watson M."/>
            <person name="Adriaenssens E.M."/>
            <person name="Foster-Nyarko E."/>
            <person name="Jarju S."/>
            <person name="Secka A."/>
            <person name="Antonio M."/>
            <person name="Oren A."/>
            <person name="Chaudhuri R.R."/>
            <person name="La Ragione R."/>
            <person name="Hildebrand F."/>
            <person name="Pallen M.J."/>
        </authorList>
    </citation>
    <scope>NUCLEOTIDE SEQUENCE</scope>
    <source>
        <strain evidence="9">ChiSjej4B22-9803</strain>
    </source>
</reference>
<dbReference type="GO" id="GO:0016020">
    <property type="term" value="C:membrane"/>
    <property type="evidence" value="ECO:0007669"/>
    <property type="project" value="UniProtKB-SubCell"/>
</dbReference>
<dbReference type="EMBL" id="DVND01000058">
    <property type="protein sequence ID" value="HIU48169.1"/>
    <property type="molecule type" value="Genomic_DNA"/>
</dbReference>
<dbReference type="PANTHER" id="PTHR34975:SF2">
    <property type="entry name" value="SPORE GERMINATION PROTEIN A2"/>
    <property type="match status" value="1"/>
</dbReference>
<evidence type="ECO:0000256" key="3">
    <source>
        <dbReference type="ARBA" id="ARBA00022448"/>
    </source>
</evidence>
<evidence type="ECO:0000313" key="9">
    <source>
        <dbReference type="EMBL" id="HIU48169.1"/>
    </source>
</evidence>
<organism evidence="9 10">
    <name type="scientific">Candidatus Avimonoglobus intestinipullorum</name>
    <dbReference type="NCBI Taxonomy" id="2840699"/>
    <lineage>
        <taxon>Bacteria</taxon>
        <taxon>Bacillati</taxon>
        <taxon>Bacillota</taxon>
        <taxon>Clostridia</taxon>
        <taxon>Eubacteriales</taxon>
        <taxon>Candidatus Avimonoglobus</taxon>
    </lineage>
</organism>